<proteinExistence type="inferred from homology"/>
<keyword evidence="7" id="KW-1185">Reference proteome</keyword>
<evidence type="ECO:0000256" key="1">
    <source>
        <dbReference type="ARBA" id="ARBA00010458"/>
    </source>
</evidence>
<dbReference type="SUPFAM" id="SSF54637">
    <property type="entry name" value="Thioesterase/thiol ester dehydrase-isomerase"/>
    <property type="match status" value="2"/>
</dbReference>
<protein>
    <recommendedName>
        <fullName evidence="5">HotDog ACOT-type domain-containing protein</fullName>
    </recommendedName>
</protein>
<dbReference type="Gene3D" id="3.10.129.10">
    <property type="entry name" value="Hotdog Thioesterase"/>
    <property type="match status" value="2"/>
</dbReference>
<dbReference type="PANTHER" id="PTHR12655:SF0">
    <property type="entry name" value="ACYL-COENZYME A THIOESTERASE 9, MITOCHONDRIAL"/>
    <property type="match status" value="1"/>
</dbReference>
<evidence type="ECO:0000256" key="2">
    <source>
        <dbReference type="ARBA" id="ARBA00022737"/>
    </source>
</evidence>
<dbReference type="InterPro" id="IPR033120">
    <property type="entry name" value="HOTDOG_ACOT"/>
</dbReference>
<dbReference type="InterPro" id="IPR029069">
    <property type="entry name" value="HotDog_dom_sf"/>
</dbReference>
<dbReference type="GO" id="GO:0047617">
    <property type="term" value="F:fatty acyl-CoA hydrolase activity"/>
    <property type="evidence" value="ECO:0007669"/>
    <property type="project" value="TreeGrafter"/>
</dbReference>
<dbReference type="PANTHER" id="PTHR12655">
    <property type="entry name" value="ACYL-COA THIOESTERASE"/>
    <property type="match status" value="1"/>
</dbReference>
<dbReference type="Proteomes" id="UP000007819">
    <property type="component" value="Chromosome A3"/>
</dbReference>
<evidence type="ECO:0000256" key="4">
    <source>
        <dbReference type="ARBA" id="ARBA00022946"/>
    </source>
</evidence>
<feature type="domain" description="HotDog ACOT-type" evidence="5">
    <location>
        <begin position="135"/>
        <end position="256"/>
    </location>
</feature>
<keyword evidence="3" id="KW-0378">Hydrolase</keyword>
<evidence type="ECO:0000313" key="7">
    <source>
        <dbReference type="Proteomes" id="UP000007819"/>
    </source>
</evidence>
<accession>A0A8R2FBE2</accession>
<comment type="similarity">
    <text evidence="1">Belongs to the acyl coenzyme A hydrolase family.</text>
</comment>
<dbReference type="GO" id="GO:0006637">
    <property type="term" value="P:acyl-CoA metabolic process"/>
    <property type="evidence" value="ECO:0007669"/>
    <property type="project" value="TreeGrafter"/>
</dbReference>
<dbReference type="InterPro" id="IPR006683">
    <property type="entry name" value="Thioestr_dom"/>
</dbReference>
<evidence type="ECO:0000256" key="3">
    <source>
        <dbReference type="ARBA" id="ARBA00022801"/>
    </source>
</evidence>
<name>A0A8R2FBE2_ACYPI</name>
<evidence type="ECO:0000259" key="5">
    <source>
        <dbReference type="PROSITE" id="PS51770"/>
    </source>
</evidence>
<dbReference type="PROSITE" id="PS51770">
    <property type="entry name" value="HOTDOG_ACOT"/>
    <property type="match status" value="2"/>
</dbReference>
<dbReference type="GeneID" id="100161771"/>
<dbReference type="AlphaFoldDB" id="A0A8R2FBE2"/>
<dbReference type="OrthoDB" id="331699at2759"/>
<keyword evidence="2" id="KW-0677">Repeat</keyword>
<reference evidence="6" key="2">
    <citation type="submission" date="2022-06" db="UniProtKB">
        <authorList>
            <consortium name="EnsemblMetazoa"/>
        </authorList>
    </citation>
    <scope>IDENTIFICATION</scope>
</reference>
<dbReference type="Pfam" id="PF03061">
    <property type="entry name" value="4HBT"/>
    <property type="match status" value="1"/>
</dbReference>
<dbReference type="KEGG" id="api:100161771"/>
<sequence>MNVTFSVLDAQNSFCYVVHIILTERHTRVQRPQISCCVCADNITRGCIARLLFKTQITHGIYVQQIYRRWKNESNSPPKDFRNLQTMQDIKLKLSNIMGISGKYENEERGWLSEYLPKEQNELPPRSMNDSFDRAIVPLSTDLTLQNKYTTTFKSLRIGRLLEDMDLFAVWIVMKHIYNPMQPLDVPTPYVVVTLLVDDVVINANRFPDKDLILSGQVTHVGKTSLEVTLWLEQLNNDKFERITRAHFVFVARDPTNTSSVMVNNLVPVGEREKNVMILSAKKNEDRKMARQNSILNKMPTPEEQSLIYETFMKTVNRKEPIIGNKILPENSVWMDDTMLETNILCHPEDRNLHNTVFGGYLMRVATELGFLVASAHSKTRVTLEAINSITFRKPVPIGSKLKLNGQICYTSGRVMIVEIIAKVEELESKRSLTSNSFYHVYVAPNDVDSVLPQNYHDSMLFIDGRRRYLDFVNHLEKGQPEDN</sequence>
<organism evidence="6 7">
    <name type="scientific">Acyrthosiphon pisum</name>
    <name type="common">Pea aphid</name>
    <dbReference type="NCBI Taxonomy" id="7029"/>
    <lineage>
        <taxon>Eukaryota</taxon>
        <taxon>Metazoa</taxon>
        <taxon>Ecdysozoa</taxon>
        <taxon>Arthropoda</taxon>
        <taxon>Hexapoda</taxon>
        <taxon>Insecta</taxon>
        <taxon>Pterygota</taxon>
        <taxon>Neoptera</taxon>
        <taxon>Paraneoptera</taxon>
        <taxon>Hemiptera</taxon>
        <taxon>Sternorrhyncha</taxon>
        <taxon>Aphidomorpha</taxon>
        <taxon>Aphidoidea</taxon>
        <taxon>Aphididae</taxon>
        <taxon>Macrosiphini</taxon>
        <taxon>Acyrthosiphon</taxon>
    </lineage>
</organism>
<dbReference type="EnsemblMetazoa" id="XM_008189282.3">
    <property type="protein sequence ID" value="XP_008187504.1"/>
    <property type="gene ID" value="LOC100161771"/>
</dbReference>
<keyword evidence="4" id="KW-0809">Transit peptide</keyword>
<feature type="domain" description="HotDog ACOT-type" evidence="5">
    <location>
        <begin position="336"/>
        <end position="448"/>
    </location>
</feature>
<dbReference type="RefSeq" id="XP_008187504.1">
    <property type="nucleotide sequence ID" value="XM_008189282.2"/>
</dbReference>
<reference evidence="7" key="1">
    <citation type="submission" date="2010-06" db="EMBL/GenBank/DDBJ databases">
        <authorList>
            <person name="Jiang H."/>
            <person name="Abraham K."/>
            <person name="Ali S."/>
            <person name="Alsbrooks S.L."/>
            <person name="Anim B.N."/>
            <person name="Anosike U.S."/>
            <person name="Attaway T."/>
            <person name="Bandaranaike D.P."/>
            <person name="Battles P.K."/>
            <person name="Bell S.N."/>
            <person name="Bell A.V."/>
            <person name="Beltran B."/>
            <person name="Bickham C."/>
            <person name="Bustamante Y."/>
            <person name="Caleb T."/>
            <person name="Canada A."/>
            <person name="Cardenas V."/>
            <person name="Carter K."/>
            <person name="Chacko J."/>
            <person name="Chandrabose M.N."/>
            <person name="Chavez D."/>
            <person name="Chavez A."/>
            <person name="Chen L."/>
            <person name="Chu H.-S."/>
            <person name="Claassen K.J."/>
            <person name="Cockrell R."/>
            <person name="Collins M."/>
            <person name="Cooper J.A."/>
            <person name="Cree A."/>
            <person name="Curry S.M."/>
            <person name="Da Y."/>
            <person name="Dao M.D."/>
            <person name="Das B."/>
            <person name="Davila M.-L."/>
            <person name="Davy-Carroll L."/>
            <person name="Denson S."/>
            <person name="Dinh H."/>
            <person name="Ebong V.E."/>
            <person name="Edwards J.R."/>
            <person name="Egan A."/>
            <person name="El-Daye J."/>
            <person name="Escobedo L."/>
            <person name="Fernandez S."/>
            <person name="Fernando P.R."/>
            <person name="Flagg N."/>
            <person name="Forbes L.D."/>
            <person name="Fowler R.G."/>
            <person name="Fu Q."/>
            <person name="Gabisi R.A."/>
            <person name="Ganer J."/>
            <person name="Garbino Pronczuk A."/>
            <person name="Garcia R.M."/>
            <person name="Garner T."/>
            <person name="Garrett T.E."/>
            <person name="Gonzalez D.A."/>
            <person name="Hamid H."/>
            <person name="Hawkins E.S."/>
            <person name="Hirani K."/>
            <person name="Hogues M.E."/>
            <person name="Hollins B."/>
            <person name="Hsiao C.-H."/>
            <person name="Jabil R."/>
            <person name="James M.L."/>
            <person name="Jhangiani S.N."/>
            <person name="Johnson B."/>
            <person name="Johnson Q."/>
            <person name="Joshi V."/>
            <person name="Kalu J.B."/>
            <person name="Kam C."/>
            <person name="Kashfia A."/>
            <person name="Keebler J."/>
            <person name="Kisamo H."/>
            <person name="Kovar C.L."/>
            <person name="Lago L.A."/>
            <person name="Lai C.-Y."/>
            <person name="Laidlaw J."/>
            <person name="Lara F."/>
            <person name="Le T.-K."/>
            <person name="Lee S.L."/>
            <person name="Legall F.H."/>
            <person name="Lemon S.J."/>
            <person name="Lewis L.R."/>
            <person name="Li B."/>
            <person name="Liu Y."/>
            <person name="Liu Y.-S."/>
            <person name="Lopez J."/>
            <person name="Lozado R.J."/>
            <person name="Lu J."/>
            <person name="Madu R.C."/>
            <person name="Maheshwari M."/>
            <person name="Maheshwari R."/>
            <person name="Malloy K."/>
            <person name="Martinez E."/>
            <person name="Mathew T."/>
            <person name="Mercado I.C."/>
            <person name="Mercado C."/>
            <person name="Meyer B."/>
            <person name="Montgomery K."/>
            <person name="Morgan M.B."/>
            <person name="Munidasa M."/>
            <person name="Nazareth L.V."/>
            <person name="Nelson J."/>
            <person name="Ng B.M."/>
            <person name="Nguyen N.B."/>
            <person name="Nguyen P.Q."/>
            <person name="Nguyen T."/>
            <person name="Obregon M."/>
            <person name="Okwuonu G.O."/>
            <person name="Onwere C.G."/>
            <person name="Orozco G."/>
            <person name="Parra A."/>
            <person name="Patel S."/>
            <person name="Patil S."/>
            <person name="Perez A."/>
            <person name="Perez Y."/>
            <person name="Pham C."/>
            <person name="Primus E.L."/>
            <person name="Pu L.-L."/>
            <person name="Puazo M."/>
            <person name="Qin X."/>
            <person name="Quiroz J.B."/>
            <person name="Reese J."/>
            <person name="Richards S."/>
            <person name="Rives C.M."/>
            <person name="Robberts R."/>
            <person name="Ruiz S.J."/>
            <person name="Ruiz M.J."/>
            <person name="Santibanez J."/>
            <person name="Schneider B.W."/>
            <person name="Sisson I."/>
            <person name="Smith M."/>
            <person name="Sodergren E."/>
            <person name="Song X.-Z."/>
            <person name="Song B.B."/>
            <person name="Summersgill H."/>
            <person name="Thelus R."/>
            <person name="Thornton R.D."/>
            <person name="Trejos Z.Y."/>
            <person name="Usmani K."/>
            <person name="Vattathil S."/>
            <person name="Villasana D."/>
            <person name="Walker D.L."/>
            <person name="Wang S."/>
            <person name="Wang K."/>
            <person name="White C.S."/>
            <person name="Williams A.C."/>
            <person name="Williamson J."/>
            <person name="Wilson K."/>
            <person name="Woghiren I.O."/>
            <person name="Woodworth J.R."/>
            <person name="Worley K.C."/>
            <person name="Wright R.A."/>
            <person name="Wu W."/>
            <person name="Young L."/>
            <person name="Zhang L."/>
            <person name="Zhang J."/>
            <person name="Zhu Y."/>
            <person name="Muzny D.M."/>
            <person name="Weinstock G."/>
            <person name="Gibbs R.A."/>
        </authorList>
    </citation>
    <scope>NUCLEOTIDE SEQUENCE [LARGE SCALE GENOMIC DNA]</scope>
    <source>
        <strain evidence="7">LSR1</strain>
    </source>
</reference>
<dbReference type="GO" id="GO:0005739">
    <property type="term" value="C:mitochondrion"/>
    <property type="evidence" value="ECO:0007669"/>
    <property type="project" value="TreeGrafter"/>
</dbReference>
<evidence type="ECO:0000313" key="6">
    <source>
        <dbReference type="EnsemblMetazoa" id="XP_008187504.1"/>
    </source>
</evidence>
<dbReference type="CDD" id="cd03442">
    <property type="entry name" value="BFIT_BACH"/>
    <property type="match status" value="1"/>
</dbReference>